<organism evidence="2 3">
    <name type="scientific">Streptomonospora nanhaiensis</name>
    <dbReference type="NCBI Taxonomy" id="1323731"/>
    <lineage>
        <taxon>Bacteria</taxon>
        <taxon>Bacillati</taxon>
        <taxon>Actinomycetota</taxon>
        <taxon>Actinomycetes</taxon>
        <taxon>Streptosporangiales</taxon>
        <taxon>Nocardiopsidaceae</taxon>
        <taxon>Streptomonospora</taxon>
    </lineage>
</organism>
<evidence type="ECO:0008006" key="4">
    <source>
        <dbReference type="Google" id="ProtNLM"/>
    </source>
</evidence>
<evidence type="ECO:0000313" key="3">
    <source>
        <dbReference type="Proteomes" id="UP000575985"/>
    </source>
</evidence>
<comment type="caution">
    <text evidence="2">The sequence shown here is derived from an EMBL/GenBank/DDBJ whole genome shotgun (WGS) entry which is preliminary data.</text>
</comment>
<reference evidence="2 3" key="1">
    <citation type="submission" date="2020-07" db="EMBL/GenBank/DDBJ databases">
        <title>Sequencing the genomes of 1000 actinobacteria strains.</title>
        <authorList>
            <person name="Klenk H.-P."/>
        </authorList>
    </citation>
    <scope>NUCLEOTIDE SEQUENCE [LARGE SCALE GENOMIC DNA]</scope>
    <source>
        <strain evidence="2 3">DSM 45927</strain>
    </source>
</reference>
<proteinExistence type="predicted"/>
<sequence length="108" mass="12266">MSPRRNTSRRGALRKGGGRPSGDDDALFLRITGGQARENGPDGEWVIRRISGAAAAKHYRCPGCHQEIPPGMPHVVAWRPFGDGEDRRHWHSSCWERRTHRGVRHPRR</sequence>
<dbReference type="AlphaFoldDB" id="A0A853BKV9"/>
<gene>
    <name evidence="2" type="ORF">HNR12_002140</name>
</gene>
<dbReference type="EMBL" id="JACCFO010000001">
    <property type="protein sequence ID" value="NYI95863.1"/>
    <property type="molecule type" value="Genomic_DNA"/>
</dbReference>
<evidence type="ECO:0000313" key="2">
    <source>
        <dbReference type="EMBL" id="NYI95863.1"/>
    </source>
</evidence>
<protein>
    <recommendedName>
        <fullName evidence="4">ATP/GTP-binding protein</fullName>
    </recommendedName>
</protein>
<dbReference type="RefSeq" id="WP_179767321.1">
    <property type="nucleotide sequence ID" value="NZ_JACCFO010000001.1"/>
</dbReference>
<feature type="compositionally biased region" description="Basic residues" evidence="1">
    <location>
        <begin position="1"/>
        <end position="17"/>
    </location>
</feature>
<accession>A0A853BKV9</accession>
<keyword evidence="3" id="KW-1185">Reference proteome</keyword>
<name>A0A853BKV9_9ACTN</name>
<feature type="region of interest" description="Disordered" evidence="1">
    <location>
        <begin position="1"/>
        <end position="26"/>
    </location>
</feature>
<evidence type="ECO:0000256" key="1">
    <source>
        <dbReference type="SAM" id="MobiDB-lite"/>
    </source>
</evidence>
<dbReference type="Proteomes" id="UP000575985">
    <property type="component" value="Unassembled WGS sequence"/>
</dbReference>